<dbReference type="Proteomes" id="UP000272025">
    <property type="component" value="Unassembled WGS sequence"/>
</dbReference>
<evidence type="ECO:0000313" key="1">
    <source>
        <dbReference type="EMBL" id="ROT43800.1"/>
    </source>
</evidence>
<organism evidence="1 2">
    <name type="scientific">Sodiomyces alkalinus (strain CBS 110278 / VKM F-3762 / F11)</name>
    <name type="common">Alkaliphilic filamentous fungus</name>
    <dbReference type="NCBI Taxonomy" id="1314773"/>
    <lineage>
        <taxon>Eukaryota</taxon>
        <taxon>Fungi</taxon>
        <taxon>Dikarya</taxon>
        <taxon>Ascomycota</taxon>
        <taxon>Pezizomycotina</taxon>
        <taxon>Sordariomycetes</taxon>
        <taxon>Hypocreomycetidae</taxon>
        <taxon>Glomerellales</taxon>
        <taxon>Plectosphaerellaceae</taxon>
        <taxon>Sodiomyces</taxon>
    </lineage>
</organism>
<proteinExistence type="predicted"/>
<reference evidence="1 2" key="1">
    <citation type="journal article" date="2018" name="Mol. Ecol.">
        <title>The obligate alkalophilic soda-lake fungus Sodiomyces alkalinus has shifted to a protein diet.</title>
        <authorList>
            <person name="Grum-Grzhimaylo A.A."/>
            <person name="Falkoski D.L."/>
            <person name="van den Heuvel J."/>
            <person name="Valero-Jimenez C.A."/>
            <person name="Min B."/>
            <person name="Choi I.G."/>
            <person name="Lipzen A."/>
            <person name="Daum C.G."/>
            <person name="Aanen D.K."/>
            <person name="Tsang A."/>
            <person name="Henrissat B."/>
            <person name="Bilanenko E.N."/>
            <person name="de Vries R.P."/>
            <person name="van Kan J.A.L."/>
            <person name="Grigoriev I.V."/>
            <person name="Debets A.J.M."/>
        </authorList>
    </citation>
    <scope>NUCLEOTIDE SEQUENCE [LARGE SCALE GENOMIC DNA]</scope>
    <source>
        <strain evidence="1 2">F11</strain>
    </source>
</reference>
<dbReference type="GeneID" id="39582357"/>
<accession>A0A3N2QAM1</accession>
<dbReference type="RefSeq" id="XP_028471606.1">
    <property type="nucleotide sequence ID" value="XM_028613879.1"/>
</dbReference>
<name>A0A3N2QAM1_SODAK</name>
<dbReference type="EMBL" id="ML119051">
    <property type="protein sequence ID" value="ROT43800.1"/>
    <property type="molecule type" value="Genomic_DNA"/>
</dbReference>
<keyword evidence="2" id="KW-1185">Reference proteome</keyword>
<protein>
    <submittedName>
        <fullName evidence="1">Uncharacterized protein</fullName>
    </submittedName>
</protein>
<dbReference type="AlphaFoldDB" id="A0A3N2QAM1"/>
<sequence>MSAVLPEMLLPTNRPRCFFGLTAAVGDSSARRTKWSADKQSLHVLQYGLLSIICHMERSTGQAGVDFFNPALVSSQDSLVLNWARLLSGNSLMNCKQYISERGEIELVWAAE</sequence>
<gene>
    <name evidence="1" type="ORF">SODALDRAFT_356025</name>
</gene>
<evidence type="ECO:0000313" key="2">
    <source>
        <dbReference type="Proteomes" id="UP000272025"/>
    </source>
</evidence>